<comment type="caution">
    <text evidence="1">The sequence shown here is derived from an EMBL/GenBank/DDBJ whole genome shotgun (WGS) entry which is preliminary data.</text>
</comment>
<dbReference type="PANTHER" id="PTHR46124:SF3">
    <property type="entry name" value="HYDROLASE"/>
    <property type="match status" value="1"/>
</dbReference>
<dbReference type="InterPro" id="IPR001130">
    <property type="entry name" value="TatD-like"/>
</dbReference>
<dbReference type="PANTHER" id="PTHR46124">
    <property type="entry name" value="D-AMINOACYL-TRNA DEACYLASE"/>
    <property type="match status" value="1"/>
</dbReference>
<dbReference type="EMBL" id="JBHUMB010000014">
    <property type="protein sequence ID" value="MFD2744463.1"/>
    <property type="molecule type" value="Genomic_DNA"/>
</dbReference>
<gene>
    <name evidence="1" type="ORF">ACFSQ6_13775</name>
</gene>
<evidence type="ECO:0000313" key="2">
    <source>
        <dbReference type="Proteomes" id="UP001597418"/>
    </source>
</evidence>
<dbReference type="CDD" id="cd01310">
    <property type="entry name" value="TatD_DNAse"/>
    <property type="match status" value="1"/>
</dbReference>
<sequence length="220" mass="25355">MQDNFTFIDIHTHHFADDASTAVYRINNVAVDKDTLPDNPCSVGIHPWYLHEDGKFQLQILYDNLLTNPSILAVGECGLDKITDTPWETQKIVFSRQLQLSNEFSKPVIIHCVRAYQEIIRLVKDAKMIQSPIIHGFNKHPRLAEQLIKQGFYLSLGANILNGRQDELIRSIPLHRLFFETDDSTSPISEIYMYFCRVRKMSLSALKMQISANFDKVFNL</sequence>
<accession>A0ABW5UF06</accession>
<dbReference type="EC" id="3.1.-.-" evidence="1"/>
<dbReference type="Gene3D" id="3.20.20.140">
    <property type="entry name" value="Metal-dependent hydrolases"/>
    <property type="match status" value="1"/>
</dbReference>
<dbReference type="Pfam" id="PF01026">
    <property type="entry name" value="TatD_DNase"/>
    <property type="match status" value="1"/>
</dbReference>
<dbReference type="SUPFAM" id="SSF51556">
    <property type="entry name" value="Metallo-dependent hydrolases"/>
    <property type="match status" value="1"/>
</dbReference>
<dbReference type="InterPro" id="IPR032466">
    <property type="entry name" value="Metal_Hydrolase"/>
</dbReference>
<dbReference type="Proteomes" id="UP001597418">
    <property type="component" value="Unassembled WGS sequence"/>
</dbReference>
<dbReference type="GO" id="GO:0016787">
    <property type="term" value="F:hydrolase activity"/>
    <property type="evidence" value="ECO:0007669"/>
    <property type="project" value="UniProtKB-KW"/>
</dbReference>
<protein>
    <submittedName>
        <fullName evidence="1">TatD family hydrolase</fullName>
        <ecNumber evidence="1">3.1.-.-</ecNumber>
    </submittedName>
</protein>
<dbReference type="RefSeq" id="WP_066751857.1">
    <property type="nucleotide sequence ID" value="NZ_JBHUMB010000014.1"/>
</dbReference>
<reference evidence="2" key="1">
    <citation type="journal article" date="2019" name="Int. J. Syst. Evol. Microbiol.">
        <title>The Global Catalogue of Microorganisms (GCM) 10K type strain sequencing project: providing services to taxonomists for standard genome sequencing and annotation.</title>
        <authorList>
            <consortium name="The Broad Institute Genomics Platform"/>
            <consortium name="The Broad Institute Genome Sequencing Center for Infectious Disease"/>
            <person name="Wu L."/>
            <person name="Ma J."/>
        </authorList>
    </citation>
    <scope>NUCLEOTIDE SEQUENCE [LARGE SCALE GENOMIC DNA]</scope>
    <source>
        <strain evidence="2">KCTC 42247</strain>
    </source>
</reference>
<keyword evidence="1" id="KW-0378">Hydrolase</keyword>
<organism evidence="1 2">
    <name type="scientific">Sphingobacterium populi</name>
    <dbReference type="NCBI Taxonomy" id="1812824"/>
    <lineage>
        <taxon>Bacteria</taxon>
        <taxon>Pseudomonadati</taxon>
        <taxon>Bacteroidota</taxon>
        <taxon>Sphingobacteriia</taxon>
        <taxon>Sphingobacteriales</taxon>
        <taxon>Sphingobacteriaceae</taxon>
        <taxon>Sphingobacterium</taxon>
    </lineage>
</organism>
<name>A0ABW5UF06_9SPHI</name>
<dbReference type="PIRSF" id="PIRSF005902">
    <property type="entry name" value="DNase_TatD"/>
    <property type="match status" value="1"/>
</dbReference>
<proteinExistence type="predicted"/>
<keyword evidence="2" id="KW-1185">Reference proteome</keyword>
<evidence type="ECO:0000313" key="1">
    <source>
        <dbReference type="EMBL" id="MFD2744463.1"/>
    </source>
</evidence>